<accession>A0A4Y2WAJ7</accession>
<dbReference type="AlphaFoldDB" id="A0A4Y2WAJ7"/>
<reference evidence="1 2" key="1">
    <citation type="journal article" date="2019" name="Sci. Rep.">
        <title>Orb-weaving spider Araneus ventricosus genome elucidates the spidroin gene catalogue.</title>
        <authorList>
            <person name="Kono N."/>
            <person name="Nakamura H."/>
            <person name="Ohtoshi R."/>
            <person name="Moran D.A.P."/>
            <person name="Shinohara A."/>
            <person name="Yoshida Y."/>
            <person name="Fujiwara M."/>
            <person name="Mori M."/>
            <person name="Tomita M."/>
            <person name="Arakawa K."/>
        </authorList>
    </citation>
    <scope>NUCLEOTIDE SEQUENCE [LARGE SCALE GENOMIC DNA]</scope>
</reference>
<dbReference type="EMBL" id="BGPR01058333">
    <property type="protein sequence ID" value="GBO34495.1"/>
    <property type="molecule type" value="Genomic_DNA"/>
</dbReference>
<sequence length="95" mass="11221">MSWQCFFILSNERPLWHFLPKEGSFITVEDLLKNEFCSLYITFEIERNFSELAISPFIFANLAARSHAQADEIRGKRRNRKTFFADKIDENPSQT</sequence>
<name>A0A4Y2WAJ7_ARAVE</name>
<proteinExistence type="predicted"/>
<keyword evidence="2" id="KW-1185">Reference proteome</keyword>
<organism evidence="1 2">
    <name type="scientific">Araneus ventricosus</name>
    <name type="common">Orbweaver spider</name>
    <name type="synonym">Epeira ventricosa</name>
    <dbReference type="NCBI Taxonomy" id="182803"/>
    <lineage>
        <taxon>Eukaryota</taxon>
        <taxon>Metazoa</taxon>
        <taxon>Ecdysozoa</taxon>
        <taxon>Arthropoda</taxon>
        <taxon>Chelicerata</taxon>
        <taxon>Arachnida</taxon>
        <taxon>Araneae</taxon>
        <taxon>Araneomorphae</taxon>
        <taxon>Entelegynae</taxon>
        <taxon>Araneoidea</taxon>
        <taxon>Araneidae</taxon>
        <taxon>Araneus</taxon>
    </lineage>
</organism>
<evidence type="ECO:0000313" key="1">
    <source>
        <dbReference type="EMBL" id="GBO34495.1"/>
    </source>
</evidence>
<gene>
    <name evidence="1" type="ORF">AVEN_240538_1</name>
</gene>
<dbReference type="Proteomes" id="UP000499080">
    <property type="component" value="Unassembled WGS sequence"/>
</dbReference>
<comment type="caution">
    <text evidence="1">The sequence shown here is derived from an EMBL/GenBank/DDBJ whole genome shotgun (WGS) entry which is preliminary data.</text>
</comment>
<evidence type="ECO:0000313" key="2">
    <source>
        <dbReference type="Proteomes" id="UP000499080"/>
    </source>
</evidence>
<protein>
    <submittedName>
        <fullName evidence="1">Uncharacterized protein</fullName>
    </submittedName>
</protein>